<dbReference type="AlphaFoldDB" id="A0A1T0CUG9"/>
<feature type="domain" description="ABC transporter" evidence="8">
    <location>
        <begin position="354"/>
        <end position="580"/>
    </location>
</feature>
<dbReference type="PANTHER" id="PTHR24221">
    <property type="entry name" value="ATP-BINDING CASSETTE SUB-FAMILY B"/>
    <property type="match status" value="1"/>
</dbReference>
<dbReference type="PROSITE" id="PS50893">
    <property type="entry name" value="ABC_TRANSPORTER_2"/>
    <property type="match status" value="1"/>
</dbReference>
<keyword evidence="11" id="KW-1185">Reference proteome</keyword>
<dbReference type="Proteomes" id="UP000189800">
    <property type="component" value="Unassembled WGS sequence"/>
</dbReference>
<dbReference type="SUPFAM" id="SSF52540">
    <property type="entry name" value="P-loop containing nucleoside triphosphate hydrolases"/>
    <property type="match status" value="1"/>
</dbReference>
<feature type="transmembrane region" description="Helical" evidence="7">
    <location>
        <begin position="174"/>
        <end position="193"/>
    </location>
</feature>
<sequence>MKSAQKFEPFALSELVSRQLFMWCVAWLLGLVTVWSVLGLTMLSGWFVTMSAVAGLVAVGGHTFNYMMPAGIIRGFAIVRTMGRYGDLMVSHHAVFALLKDLRVRFFAQWAGLDYGLRNAGGQSSSQKMHRLVKDIDVLDEFVLRLVSPWVMAVGAVLVVGSIIMVILPSAWPSIALVLMALLCAMVALKLGIRLAHQESQLQEQRKSTLLDTLPALTSLLIWQRWQDTKQTLAKLDDEQTAVTLASHRLRRLTMLAIQLLMALSAVMMLVAAGLYFDGASITPFSESTLNSYTDISPALILALMLGLVGLSEFVLNLVNEPLALGRSLVAKARLNALISQADTKPALTPIDTVSTEQISLVLDHADVKAPKAIFGASNLTATITQDKPCLVVGPSGVGKSTLLQTLAQEHPLSGGVMRLVGDMGACEWQAVDFGATLGFLGQTVDIFDQTLADNLRLGKLDATDDELYAVLDAVNLGDWAKSQPKGLATPLGEYGTAVSGGQARRIALARLLLSPKKVLLLDEPFAGLDATTRHIVWQSLRAYQTSGHIGLLLISTHQLWDEMGDVDVLKVGDMHISALI</sequence>
<dbReference type="InterPro" id="IPR003439">
    <property type="entry name" value="ABC_transporter-like_ATP-bd"/>
</dbReference>
<proteinExistence type="predicted"/>
<organism evidence="10 11">
    <name type="scientific">Moraxella pluranimalium</name>
    <dbReference type="NCBI Taxonomy" id="470453"/>
    <lineage>
        <taxon>Bacteria</taxon>
        <taxon>Pseudomonadati</taxon>
        <taxon>Pseudomonadota</taxon>
        <taxon>Gammaproteobacteria</taxon>
        <taxon>Moraxellales</taxon>
        <taxon>Moraxellaceae</taxon>
        <taxon>Moraxella</taxon>
    </lineage>
</organism>
<evidence type="ECO:0000259" key="9">
    <source>
        <dbReference type="PROSITE" id="PS50929"/>
    </source>
</evidence>
<comment type="subcellular location">
    <subcellularLocation>
        <location evidence="1">Cell membrane</location>
        <topology evidence="1">Multi-pass membrane protein</topology>
    </subcellularLocation>
</comment>
<dbReference type="InterPro" id="IPR017871">
    <property type="entry name" value="ABC_transporter-like_CS"/>
</dbReference>
<dbReference type="InterPro" id="IPR036640">
    <property type="entry name" value="ABC1_TM_sf"/>
</dbReference>
<keyword evidence="2 7" id="KW-0812">Transmembrane</keyword>
<dbReference type="GO" id="GO:0005524">
    <property type="term" value="F:ATP binding"/>
    <property type="evidence" value="ECO:0007669"/>
    <property type="project" value="UniProtKB-KW"/>
</dbReference>
<accession>A0A1T0CUG9</accession>
<dbReference type="GO" id="GO:0016887">
    <property type="term" value="F:ATP hydrolysis activity"/>
    <property type="evidence" value="ECO:0007669"/>
    <property type="project" value="InterPro"/>
</dbReference>
<gene>
    <name evidence="10" type="ORF">B0680_01025</name>
</gene>
<dbReference type="InterPro" id="IPR039421">
    <property type="entry name" value="Type_1_exporter"/>
</dbReference>
<evidence type="ECO:0000256" key="6">
    <source>
        <dbReference type="ARBA" id="ARBA00023136"/>
    </source>
</evidence>
<evidence type="ECO:0000313" key="11">
    <source>
        <dbReference type="Proteomes" id="UP000189800"/>
    </source>
</evidence>
<dbReference type="STRING" id="470453.B0680_01025"/>
<keyword evidence="4" id="KW-0067">ATP-binding</keyword>
<dbReference type="InterPro" id="IPR027417">
    <property type="entry name" value="P-loop_NTPase"/>
</dbReference>
<dbReference type="PANTHER" id="PTHR24221:SF653">
    <property type="entry name" value="TRANSPORT ATP-BINDING PROTEIN CYDC"/>
    <property type="match status" value="1"/>
</dbReference>
<feature type="domain" description="ABC transmembrane type-1" evidence="9">
    <location>
        <begin position="28"/>
        <end position="320"/>
    </location>
</feature>
<evidence type="ECO:0000313" key="10">
    <source>
        <dbReference type="EMBL" id="OOS25972.1"/>
    </source>
</evidence>
<dbReference type="PROSITE" id="PS00211">
    <property type="entry name" value="ABC_TRANSPORTER_1"/>
    <property type="match status" value="1"/>
</dbReference>
<name>A0A1T0CUG9_9GAMM</name>
<dbReference type="InterPro" id="IPR011527">
    <property type="entry name" value="ABC1_TM_dom"/>
</dbReference>
<evidence type="ECO:0000256" key="7">
    <source>
        <dbReference type="SAM" id="Phobius"/>
    </source>
</evidence>
<dbReference type="Gene3D" id="1.20.1560.10">
    <property type="entry name" value="ABC transporter type 1, transmembrane domain"/>
    <property type="match status" value="1"/>
</dbReference>
<reference evidence="10 11" key="1">
    <citation type="submission" date="2017-02" db="EMBL/GenBank/DDBJ databases">
        <title>Draft genome sequence of Moraxella pluranimalium CCUG 54913T type strain.</title>
        <authorList>
            <person name="Salva-Serra F."/>
            <person name="Engstrom-Jakobsson H."/>
            <person name="Thorell K."/>
            <person name="Jaen-Luchoro D."/>
            <person name="Gonzales-Siles L."/>
            <person name="Karlsson R."/>
            <person name="Yazdan S."/>
            <person name="Boulund F."/>
            <person name="Johnning A."/>
            <person name="Engstrand L."/>
            <person name="Kristiansson E."/>
            <person name="Moore E."/>
        </authorList>
    </citation>
    <scope>NUCLEOTIDE SEQUENCE [LARGE SCALE GENOMIC DNA]</scope>
    <source>
        <strain evidence="10 11">CCUG 54913</strain>
    </source>
</reference>
<evidence type="ECO:0000259" key="8">
    <source>
        <dbReference type="PROSITE" id="PS50893"/>
    </source>
</evidence>
<dbReference type="Gene3D" id="3.40.50.300">
    <property type="entry name" value="P-loop containing nucleotide triphosphate hydrolases"/>
    <property type="match status" value="1"/>
</dbReference>
<keyword evidence="6 7" id="KW-0472">Membrane</keyword>
<dbReference type="GO" id="GO:0140359">
    <property type="term" value="F:ABC-type transporter activity"/>
    <property type="evidence" value="ECO:0007669"/>
    <property type="project" value="InterPro"/>
</dbReference>
<keyword evidence="5 7" id="KW-1133">Transmembrane helix</keyword>
<dbReference type="SMART" id="SM00382">
    <property type="entry name" value="AAA"/>
    <property type="match status" value="1"/>
</dbReference>
<feature type="transmembrane region" description="Helical" evidence="7">
    <location>
        <begin position="296"/>
        <end position="319"/>
    </location>
</feature>
<dbReference type="RefSeq" id="WP_078253193.1">
    <property type="nucleotide sequence ID" value="NZ_MUYU01000005.1"/>
</dbReference>
<dbReference type="InterPro" id="IPR003593">
    <property type="entry name" value="AAA+_ATPase"/>
</dbReference>
<evidence type="ECO:0000256" key="5">
    <source>
        <dbReference type="ARBA" id="ARBA00022989"/>
    </source>
</evidence>
<keyword evidence="3" id="KW-0547">Nucleotide-binding</keyword>
<dbReference type="PROSITE" id="PS50929">
    <property type="entry name" value="ABC_TM1F"/>
    <property type="match status" value="1"/>
</dbReference>
<dbReference type="GO" id="GO:0034040">
    <property type="term" value="F:ATPase-coupled lipid transmembrane transporter activity"/>
    <property type="evidence" value="ECO:0007669"/>
    <property type="project" value="TreeGrafter"/>
</dbReference>
<dbReference type="GO" id="GO:0005886">
    <property type="term" value="C:plasma membrane"/>
    <property type="evidence" value="ECO:0007669"/>
    <property type="project" value="UniProtKB-SubCell"/>
</dbReference>
<comment type="caution">
    <text evidence="10">The sequence shown here is derived from an EMBL/GenBank/DDBJ whole genome shotgun (WGS) entry which is preliminary data.</text>
</comment>
<dbReference type="EMBL" id="MUYU01000005">
    <property type="protein sequence ID" value="OOS25972.1"/>
    <property type="molecule type" value="Genomic_DNA"/>
</dbReference>
<feature type="transmembrane region" description="Helical" evidence="7">
    <location>
        <begin position="20"/>
        <end position="38"/>
    </location>
</feature>
<dbReference type="SUPFAM" id="SSF90123">
    <property type="entry name" value="ABC transporter transmembrane region"/>
    <property type="match status" value="1"/>
</dbReference>
<dbReference type="Pfam" id="PF00005">
    <property type="entry name" value="ABC_tran"/>
    <property type="match status" value="1"/>
</dbReference>
<evidence type="ECO:0000256" key="1">
    <source>
        <dbReference type="ARBA" id="ARBA00004651"/>
    </source>
</evidence>
<evidence type="ECO:0000256" key="4">
    <source>
        <dbReference type="ARBA" id="ARBA00022840"/>
    </source>
</evidence>
<protein>
    <submittedName>
        <fullName evidence="10">Cysteine ABC transporter</fullName>
    </submittedName>
</protein>
<feature type="transmembrane region" description="Helical" evidence="7">
    <location>
        <begin position="142"/>
        <end position="168"/>
    </location>
</feature>
<dbReference type="OrthoDB" id="6336411at2"/>
<feature type="transmembrane region" description="Helical" evidence="7">
    <location>
        <begin position="256"/>
        <end position="276"/>
    </location>
</feature>
<evidence type="ECO:0000256" key="3">
    <source>
        <dbReference type="ARBA" id="ARBA00022741"/>
    </source>
</evidence>
<evidence type="ECO:0000256" key="2">
    <source>
        <dbReference type="ARBA" id="ARBA00022692"/>
    </source>
</evidence>